<keyword evidence="1" id="KW-0560">Oxidoreductase</keyword>
<dbReference type="SUPFAM" id="SSF63380">
    <property type="entry name" value="Riboflavin synthase domain-like"/>
    <property type="match status" value="1"/>
</dbReference>
<keyword evidence="2" id="KW-0520">NAD</keyword>
<reference evidence="5" key="1">
    <citation type="submission" date="2025-08" db="UniProtKB">
        <authorList>
            <consortium name="Ensembl"/>
        </authorList>
    </citation>
    <scope>IDENTIFICATION</scope>
</reference>
<accession>A0A8C4NCR3</accession>
<feature type="domain" description="FAD-binding FR-type" evidence="4">
    <location>
        <begin position="47"/>
        <end position="149"/>
    </location>
</feature>
<dbReference type="PANTHER" id="PTHR46505">
    <property type="entry name" value="OXIDOREDUCTASE NAD-BINDING DOMAIN-CONTAINING PROTEIN 1"/>
    <property type="match status" value="1"/>
</dbReference>
<dbReference type="Ensembl" id="ENSEBUT00000000907.1">
    <property type="protein sequence ID" value="ENSEBUP00000000605.1"/>
    <property type="gene ID" value="ENSEBUG00000000710.1"/>
</dbReference>
<dbReference type="InterPro" id="IPR017938">
    <property type="entry name" value="Riboflavin_synthase-like_b-brl"/>
</dbReference>
<evidence type="ECO:0000313" key="6">
    <source>
        <dbReference type="Proteomes" id="UP000694388"/>
    </source>
</evidence>
<dbReference type="SUPFAM" id="SSF52343">
    <property type="entry name" value="Ferredoxin reductase-like, C-terminal NADP-linked domain"/>
    <property type="match status" value="1"/>
</dbReference>
<evidence type="ECO:0000259" key="4">
    <source>
        <dbReference type="PROSITE" id="PS51384"/>
    </source>
</evidence>
<dbReference type="PROSITE" id="PS51384">
    <property type="entry name" value="FAD_FR"/>
    <property type="match status" value="1"/>
</dbReference>
<evidence type="ECO:0000256" key="1">
    <source>
        <dbReference type="ARBA" id="ARBA00023002"/>
    </source>
</evidence>
<protein>
    <recommendedName>
        <fullName evidence="3">Oxidoreductase NAD-binding domain-containing protein 1</fullName>
    </recommendedName>
</protein>
<dbReference type="Gene3D" id="2.40.30.10">
    <property type="entry name" value="Translation factors"/>
    <property type="match status" value="1"/>
</dbReference>
<evidence type="ECO:0000256" key="2">
    <source>
        <dbReference type="ARBA" id="ARBA00023027"/>
    </source>
</evidence>
<evidence type="ECO:0000313" key="5">
    <source>
        <dbReference type="Ensembl" id="ENSEBUP00000000605.1"/>
    </source>
</evidence>
<dbReference type="PRINTS" id="PR00410">
    <property type="entry name" value="PHEHYDRXLASE"/>
</dbReference>
<dbReference type="Gene3D" id="3.40.50.80">
    <property type="entry name" value="Nucleotide-binding domain of ferredoxin-NADP reductase (FNR) module"/>
    <property type="match status" value="1"/>
</dbReference>
<dbReference type="Pfam" id="PF00175">
    <property type="entry name" value="NAD_binding_1"/>
    <property type="match status" value="1"/>
</dbReference>
<dbReference type="PANTHER" id="PTHR46505:SF1">
    <property type="entry name" value="OXIDOREDUCTASE NAD-BINDING DOMAIN-CONTAINING PROTEIN 1"/>
    <property type="match status" value="1"/>
</dbReference>
<dbReference type="InterPro" id="IPR017927">
    <property type="entry name" value="FAD-bd_FR_type"/>
</dbReference>
<dbReference type="InterPro" id="IPR001433">
    <property type="entry name" value="OxRdtase_FAD/NAD-bd"/>
</dbReference>
<name>A0A8C4NCR3_EPTBU</name>
<dbReference type="GO" id="GO:0005739">
    <property type="term" value="C:mitochondrion"/>
    <property type="evidence" value="ECO:0007669"/>
    <property type="project" value="TreeGrafter"/>
</dbReference>
<dbReference type="OMA" id="WIDFFIP"/>
<dbReference type="Proteomes" id="UP000694388">
    <property type="component" value="Unplaced"/>
</dbReference>
<evidence type="ECO:0000256" key="3">
    <source>
        <dbReference type="ARBA" id="ARBA00040516"/>
    </source>
</evidence>
<dbReference type="AlphaFoldDB" id="A0A8C4NCR3"/>
<reference evidence="5" key="2">
    <citation type="submission" date="2025-09" db="UniProtKB">
        <authorList>
            <consortium name="Ensembl"/>
        </authorList>
    </citation>
    <scope>IDENTIFICATION</scope>
</reference>
<dbReference type="GO" id="GO:0016491">
    <property type="term" value="F:oxidoreductase activity"/>
    <property type="evidence" value="ECO:0007669"/>
    <property type="project" value="UniProtKB-KW"/>
</dbReference>
<dbReference type="InterPro" id="IPR052128">
    <property type="entry name" value="Oxidoreductase_NAD-binding"/>
</dbReference>
<organism evidence="5 6">
    <name type="scientific">Eptatretus burgeri</name>
    <name type="common">Inshore hagfish</name>
    <dbReference type="NCBI Taxonomy" id="7764"/>
    <lineage>
        <taxon>Eukaryota</taxon>
        <taxon>Metazoa</taxon>
        <taxon>Chordata</taxon>
        <taxon>Craniata</taxon>
        <taxon>Vertebrata</taxon>
        <taxon>Cyclostomata</taxon>
        <taxon>Myxini</taxon>
        <taxon>Myxiniformes</taxon>
        <taxon>Myxinidae</taxon>
        <taxon>Eptatretinae</taxon>
        <taxon>Eptatretus</taxon>
    </lineage>
</organism>
<keyword evidence="6" id="KW-1185">Reference proteome</keyword>
<dbReference type="GeneTree" id="ENSGT00390000004280"/>
<sequence length="296" mass="32289">MATSSAQHGGGDEPTNRVLLKAASLPTPLTYLKPVIPTPTDHRESPCQRSSATVLDVWDESQTVKGVRLQVHSKEFSFKPGQWVDVTIPGVEEVTGFSMCSSPGELAQHGVLNLAIKESSYPPTLWVHSQCKPGAELNLSVGGDFFYDSDSVVSPMALLLVAGGVGVNPLASILLHCTDVWRLGYEQSPSVVHLLFSAKNTGELLFQRLLLSLMKEFPEKLYCQFYVTQQDRPIPEDLKPHVTVGRIPAATLSVLGHKAERAFVCGPPDMIDYTASVLHASGLPPAFIAFEKWFLH</sequence>
<dbReference type="InterPro" id="IPR039261">
    <property type="entry name" value="FNR_nucleotide-bd"/>
</dbReference>
<dbReference type="CDD" id="cd00322">
    <property type="entry name" value="FNR_like"/>
    <property type="match status" value="1"/>
</dbReference>
<proteinExistence type="predicted"/>